<dbReference type="PANTHER" id="PTHR34873">
    <property type="entry name" value="SSR1766 PROTEIN"/>
    <property type="match status" value="1"/>
</dbReference>
<keyword evidence="3" id="KW-0540">Nuclease</keyword>
<dbReference type="KEGG" id="mpro:BJP34_27720"/>
<comment type="similarity">
    <text evidence="1">Belongs to the HicA mRNA interferase family.</text>
</comment>
<dbReference type="PANTHER" id="PTHR34873:SF3">
    <property type="entry name" value="ADDICTION MODULE TOXIN, HICA FAMILY"/>
    <property type="match status" value="1"/>
</dbReference>
<keyword evidence="6" id="KW-0694">RNA-binding</keyword>
<dbReference type="GO" id="GO:0004519">
    <property type="term" value="F:endonuclease activity"/>
    <property type="evidence" value="ECO:0007669"/>
    <property type="project" value="UniProtKB-KW"/>
</dbReference>
<dbReference type="EMBL" id="CP017599">
    <property type="protein sequence ID" value="AOX02727.1"/>
    <property type="molecule type" value="Genomic_DNA"/>
</dbReference>
<dbReference type="GO" id="GO:0003729">
    <property type="term" value="F:mRNA binding"/>
    <property type="evidence" value="ECO:0007669"/>
    <property type="project" value="InterPro"/>
</dbReference>
<keyword evidence="4" id="KW-0255">Endonuclease</keyword>
<name>A0A1D8TYJ9_9CYAN</name>
<evidence type="ECO:0000256" key="1">
    <source>
        <dbReference type="ARBA" id="ARBA00006620"/>
    </source>
</evidence>
<evidence type="ECO:0000256" key="5">
    <source>
        <dbReference type="ARBA" id="ARBA00022801"/>
    </source>
</evidence>
<dbReference type="InterPro" id="IPR038570">
    <property type="entry name" value="HicA_sf"/>
</dbReference>
<dbReference type="Proteomes" id="UP000177870">
    <property type="component" value="Chromosome"/>
</dbReference>
<evidence type="ECO:0000256" key="7">
    <source>
        <dbReference type="ARBA" id="ARBA00023016"/>
    </source>
</evidence>
<keyword evidence="7" id="KW-0346">Stress response</keyword>
<keyword evidence="2" id="KW-1277">Toxin-antitoxin system</keyword>
<evidence type="ECO:0000313" key="8">
    <source>
        <dbReference type="EMBL" id="AOX02727.1"/>
    </source>
</evidence>
<evidence type="ECO:0000256" key="6">
    <source>
        <dbReference type="ARBA" id="ARBA00022884"/>
    </source>
</evidence>
<evidence type="ECO:0000256" key="4">
    <source>
        <dbReference type="ARBA" id="ARBA00022759"/>
    </source>
</evidence>
<evidence type="ECO:0000256" key="2">
    <source>
        <dbReference type="ARBA" id="ARBA00022649"/>
    </source>
</evidence>
<dbReference type="Pfam" id="PF07927">
    <property type="entry name" value="HicA_toxin"/>
    <property type="match status" value="1"/>
</dbReference>
<reference evidence="9" key="1">
    <citation type="submission" date="2016-10" db="EMBL/GenBank/DDBJ databases">
        <title>Comparative genomics uncovers the prolific and rare metabolic potential of the cyanobacterial genus Moorea.</title>
        <authorList>
            <person name="Leao T."/>
            <person name="Castelao G."/>
            <person name="Korobeynikov A."/>
            <person name="Monroe E.A."/>
            <person name="Podell S."/>
            <person name="Glukhov E."/>
            <person name="Allen E."/>
            <person name="Gerwick W.H."/>
            <person name="Gerwick L."/>
        </authorList>
    </citation>
    <scope>NUCLEOTIDE SEQUENCE [LARGE SCALE GENOMIC DNA]</scope>
    <source>
        <strain evidence="9">PAL-8-15-08-1</strain>
    </source>
</reference>
<keyword evidence="5" id="KW-0378">Hydrolase</keyword>
<dbReference type="Gene3D" id="3.30.920.30">
    <property type="entry name" value="Hypothetical protein"/>
    <property type="match status" value="1"/>
</dbReference>
<evidence type="ECO:0000313" key="9">
    <source>
        <dbReference type="Proteomes" id="UP000177870"/>
    </source>
</evidence>
<protein>
    <recommendedName>
        <fullName evidence="10">Addiction module toxin, HicA family</fullName>
    </recommendedName>
</protein>
<proteinExistence type="inferred from homology"/>
<evidence type="ECO:0000256" key="3">
    <source>
        <dbReference type="ARBA" id="ARBA00022722"/>
    </source>
</evidence>
<dbReference type="InterPro" id="IPR012933">
    <property type="entry name" value="HicA_mRNA_interferase"/>
</dbReference>
<dbReference type="STRING" id="1458985.BJP34_27720"/>
<dbReference type="RefSeq" id="WP_070395128.1">
    <property type="nucleotide sequence ID" value="NZ_CP017599.1"/>
</dbReference>
<gene>
    <name evidence="8" type="ORF">BJP34_27720</name>
</gene>
<dbReference type="AlphaFoldDB" id="A0A1D8TYJ9"/>
<sequence length="70" mass="7827">MKSISGKTLCKIVEKRGWVLKRINSSHHIYSKKGVQAILSIPVHGNRDLPTGILSKLMRDANLSEEDLSK</sequence>
<dbReference type="OrthoDB" id="9802574at2"/>
<dbReference type="SUPFAM" id="SSF54786">
    <property type="entry name" value="YcfA/nrd intein domain"/>
    <property type="match status" value="1"/>
</dbReference>
<dbReference type="GO" id="GO:0016787">
    <property type="term" value="F:hydrolase activity"/>
    <property type="evidence" value="ECO:0007669"/>
    <property type="project" value="UniProtKB-KW"/>
</dbReference>
<evidence type="ECO:0008006" key="10">
    <source>
        <dbReference type="Google" id="ProtNLM"/>
    </source>
</evidence>
<accession>A0A1D8TYJ9</accession>
<organism evidence="8 9">
    <name type="scientific">Moorena producens PAL-8-15-08-1</name>
    <dbReference type="NCBI Taxonomy" id="1458985"/>
    <lineage>
        <taxon>Bacteria</taxon>
        <taxon>Bacillati</taxon>
        <taxon>Cyanobacteriota</taxon>
        <taxon>Cyanophyceae</taxon>
        <taxon>Coleofasciculales</taxon>
        <taxon>Coleofasciculaceae</taxon>
        <taxon>Moorena</taxon>
    </lineage>
</organism>